<dbReference type="AlphaFoldDB" id="A0A0N4Y9U9"/>
<evidence type="ECO:0000313" key="5">
    <source>
        <dbReference type="WBParaSite" id="NBR_0001312001-mRNA-1"/>
    </source>
</evidence>
<dbReference type="WBParaSite" id="NBR_0001312001-mRNA-1">
    <property type="protein sequence ID" value="NBR_0001312001-mRNA-1"/>
    <property type="gene ID" value="NBR_0001312001"/>
</dbReference>
<dbReference type="Proteomes" id="UP000271162">
    <property type="component" value="Unassembled WGS sequence"/>
</dbReference>
<organism evidence="5">
    <name type="scientific">Nippostrongylus brasiliensis</name>
    <name type="common">Rat hookworm</name>
    <dbReference type="NCBI Taxonomy" id="27835"/>
    <lineage>
        <taxon>Eukaryota</taxon>
        <taxon>Metazoa</taxon>
        <taxon>Ecdysozoa</taxon>
        <taxon>Nematoda</taxon>
        <taxon>Chromadorea</taxon>
        <taxon>Rhabditida</taxon>
        <taxon>Rhabditina</taxon>
        <taxon>Rhabditomorpha</taxon>
        <taxon>Strongyloidea</taxon>
        <taxon>Heligmosomidae</taxon>
        <taxon>Nippostrongylus</taxon>
    </lineage>
</organism>
<evidence type="ECO:0000259" key="2">
    <source>
        <dbReference type="Pfam" id="PF01682"/>
    </source>
</evidence>
<feature type="domain" description="Domain of unknown function DB" evidence="2">
    <location>
        <begin position="23"/>
        <end position="114"/>
    </location>
</feature>
<accession>A0A0N4Y9U9</accession>
<feature type="domain" description="Domain of unknown function DB" evidence="2">
    <location>
        <begin position="125"/>
        <end position="222"/>
    </location>
</feature>
<keyword evidence="1" id="KW-0732">Signal</keyword>
<dbReference type="EMBL" id="UYSL01020949">
    <property type="protein sequence ID" value="VDL76710.1"/>
    <property type="molecule type" value="Genomic_DNA"/>
</dbReference>
<evidence type="ECO:0000313" key="4">
    <source>
        <dbReference type="Proteomes" id="UP000271162"/>
    </source>
</evidence>
<dbReference type="STRING" id="27835.A0A0N4Y9U9"/>
<feature type="chain" id="PRO_5043125530" evidence="1">
    <location>
        <begin position="17"/>
        <end position="236"/>
    </location>
</feature>
<keyword evidence="4" id="KW-1185">Reference proteome</keyword>
<reference evidence="5" key="1">
    <citation type="submission" date="2017-02" db="UniProtKB">
        <authorList>
            <consortium name="WormBaseParasite"/>
        </authorList>
    </citation>
    <scope>IDENTIFICATION</scope>
</reference>
<reference evidence="3 4" key="2">
    <citation type="submission" date="2018-11" db="EMBL/GenBank/DDBJ databases">
        <authorList>
            <consortium name="Pathogen Informatics"/>
        </authorList>
    </citation>
    <scope>NUCLEOTIDE SEQUENCE [LARGE SCALE GENOMIC DNA]</scope>
</reference>
<sequence>MLIAVVLLPAVAALSANQKLIQCCHNDPQIDAGCATKYCQIPMVIPQMVFPFIAECSTKGKTVGRVWNCLSSRHDHTKCCIRQGVIPHCLPFCNAAGKVPTDMAKVASIASTALARNANEKFIACCHGDPEIDPTCAAKYCQIPKLAPHYVISFILECANKGLTVPHVWDCVSSKQDHTACCINQGVSPHCLVYCDARTPVPTDMLKYGVCVSEFEKYRVCFRSYLRHHPSVRGDV</sequence>
<dbReference type="PANTHER" id="PTHR46705:SF12">
    <property type="entry name" value="DOMAIN OF UNKNOWN FUNCTION DB DOMAIN-CONTAINING PROTEIN"/>
    <property type="match status" value="1"/>
</dbReference>
<proteinExistence type="predicted"/>
<gene>
    <name evidence="3" type="ORF">NBR_LOCUS13121</name>
</gene>
<evidence type="ECO:0000313" key="3">
    <source>
        <dbReference type="EMBL" id="VDL76710.1"/>
    </source>
</evidence>
<evidence type="ECO:0000256" key="1">
    <source>
        <dbReference type="SAM" id="SignalP"/>
    </source>
</evidence>
<name>A0A0N4Y9U9_NIPBR</name>
<dbReference type="Pfam" id="PF01682">
    <property type="entry name" value="DB"/>
    <property type="match status" value="2"/>
</dbReference>
<feature type="signal peptide" evidence="1">
    <location>
        <begin position="1"/>
        <end position="16"/>
    </location>
</feature>
<dbReference type="InterPro" id="IPR002602">
    <property type="entry name" value="DB"/>
</dbReference>
<dbReference type="PANTHER" id="PTHR46705">
    <property type="entry name" value="PROTEIN CBG09805"/>
    <property type="match status" value="1"/>
</dbReference>
<protein>
    <submittedName>
        <fullName evidence="5">DB domain-containing protein</fullName>
    </submittedName>
</protein>